<feature type="domain" description="N-acetyltransferase" evidence="4">
    <location>
        <begin position="12"/>
        <end position="169"/>
    </location>
</feature>
<dbReference type="SUPFAM" id="SSF55729">
    <property type="entry name" value="Acyl-CoA N-acyltransferases (Nat)"/>
    <property type="match status" value="1"/>
</dbReference>
<protein>
    <submittedName>
        <fullName evidence="5">Protein N-acetyltransferase, RimJ/RimL family</fullName>
    </submittedName>
</protein>
<dbReference type="OrthoDB" id="120213at2157"/>
<dbReference type="PANTHER" id="PTHR43792">
    <property type="entry name" value="GNAT FAMILY, PUTATIVE (AFU_ORTHOLOGUE AFUA_3G00765)-RELATED-RELATED"/>
    <property type="match status" value="1"/>
</dbReference>
<evidence type="ECO:0000256" key="3">
    <source>
        <dbReference type="ARBA" id="ARBA00038502"/>
    </source>
</evidence>
<proteinExistence type="inferred from homology"/>
<keyword evidence="1 5" id="KW-0808">Transferase</keyword>
<dbReference type="AlphaFoldDB" id="A0A1I6LBE8"/>
<dbReference type="PANTHER" id="PTHR43792:SF8">
    <property type="entry name" value="[RIBOSOMAL PROTEIN US5]-ALANINE N-ACETYLTRANSFERASE"/>
    <property type="match status" value="1"/>
</dbReference>
<accession>A0A1I6LBE8</accession>
<evidence type="ECO:0000259" key="4">
    <source>
        <dbReference type="PROSITE" id="PS51186"/>
    </source>
</evidence>
<dbReference type="Proteomes" id="UP000199062">
    <property type="component" value="Unassembled WGS sequence"/>
</dbReference>
<dbReference type="InterPro" id="IPR016181">
    <property type="entry name" value="Acyl_CoA_acyltransferase"/>
</dbReference>
<evidence type="ECO:0000256" key="1">
    <source>
        <dbReference type="ARBA" id="ARBA00022679"/>
    </source>
</evidence>
<keyword evidence="2" id="KW-0012">Acyltransferase</keyword>
<dbReference type="EMBL" id="FOZK01000002">
    <property type="protein sequence ID" value="SFS00767.1"/>
    <property type="molecule type" value="Genomic_DNA"/>
</dbReference>
<dbReference type="Pfam" id="PF13302">
    <property type="entry name" value="Acetyltransf_3"/>
    <property type="match status" value="1"/>
</dbReference>
<dbReference type="PROSITE" id="PS51186">
    <property type="entry name" value="GNAT"/>
    <property type="match status" value="1"/>
</dbReference>
<dbReference type="InterPro" id="IPR000182">
    <property type="entry name" value="GNAT_dom"/>
</dbReference>
<comment type="similarity">
    <text evidence="3">Belongs to the acetyltransferase family. RimJ subfamily.</text>
</comment>
<dbReference type="RefSeq" id="WP_089816748.1">
    <property type="nucleotide sequence ID" value="NZ_FOZK01000002.1"/>
</dbReference>
<evidence type="ECO:0000313" key="5">
    <source>
        <dbReference type="EMBL" id="SFS00767.1"/>
    </source>
</evidence>
<gene>
    <name evidence="5" type="ORF">SAMN05216559_2403</name>
</gene>
<dbReference type="Gene3D" id="3.40.630.30">
    <property type="match status" value="1"/>
</dbReference>
<dbReference type="GO" id="GO:0016747">
    <property type="term" value="F:acyltransferase activity, transferring groups other than amino-acyl groups"/>
    <property type="evidence" value="ECO:0007669"/>
    <property type="project" value="InterPro"/>
</dbReference>
<dbReference type="STRING" id="767519.SAMN05216559_2403"/>
<sequence>MSGPTFLRGETVTLRVVDEDDLAFAQRVVNHPEVRRGVGAFAPKTAEDEREWYERQDDDGPSFVLYASDQPVGIAGLHLDPYPWGYAEVGYMVHPDHWGHGYATDAVRCLVRYAFDERRLHKVGADVYAPNEASQRVLEKVGFEREGVRRDHAFVDGDHVDLYEYGLLESEWRE</sequence>
<evidence type="ECO:0000313" key="6">
    <source>
        <dbReference type="Proteomes" id="UP000199062"/>
    </source>
</evidence>
<name>A0A1I6LBE8_9EURY</name>
<reference evidence="5 6" key="1">
    <citation type="submission" date="2016-10" db="EMBL/GenBank/DDBJ databases">
        <authorList>
            <person name="de Groot N.N."/>
        </authorList>
    </citation>
    <scope>NUCLEOTIDE SEQUENCE [LARGE SCALE GENOMIC DNA]</scope>
    <source>
        <strain evidence="5 6">CGMCC 1.10457</strain>
    </source>
</reference>
<evidence type="ECO:0000256" key="2">
    <source>
        <dbReference type="ARBA" id="ARBA00023315"/>
    </source>
</evidence>
<dbReference type="CDD" id="cd04301">
    <property type="entry name" value="NAT_SF"/>
    <property type="match status" value="1"/>
</dbReference>
<keyword evidence="6" id="KW-1185">Reference proteome</keyword>
<dbReference type="InterPro" id="IPR051531">
    <property type="entry name" value="N-acetyltransferase"/>
</dbReference>
<organism evidence="5 6">
    <name type="scientific">Halomicrobium zhouii</name>
    <dbReference type="NCBI Taxonomy" id="767519"/>
    <lineage>
        <taxon>Archaea</taxon>
        <taxon>Methanobacteriati</taxon>
        <taxon>Methanobacteriota</taxon>
        <taxon>Stenosarchaea group</taxon>
        <taxon>Halobacteria</taxon>
        <taxon>Halobacteriales</taxon>
        <taxon>Haloarculaceae</taxon>
        <taxon>Halomicrobium</taxon>
    </lineage>
</organism>